<dbReference type="SMART" id="SM00248">
    <property type="entry name" value="ANK"/>
    <property type="match status" value="6"/>
</dbReference>
<keyword evidence="8" id="KW-1185">Reference proteome</keyword>
<dbReference type="EMBL" id="GL876967">
    <property type="protein sequence ID" value="KLU83540.1"/>
    <property type="molecule type" value="Genomic_DNA"/>
</dbReference>
<reference evidence="6" key="2">
    <citation type="submission" date="2010-05" db="EMBL/GenBank/DDBJ databases">
        <title>The Genome Sequence of Magnaporthe poae strain ATCC 64411.</title>
        <authorList>
            <consortium name="The Broad Institute Genome Sequencing Platform"/>
            <consortium name="Broad Institute Genome Sequencing Center for Infectious Disease"/>
            <person name="Ma L.-J."/>
            <person name="Dead R."/>
            <person name="Young S."/>
            <person name="Zeng Q."/>
            <person name="Koehrsen M."/>
            <person name="Alvarado L."/>
            <person name="Berlin A."/>
            <person name="Chapman S.B."/>
            <person name="Chen Z."/>
            <person name="Freedman E."/>
            <person name="Gellesch M."/>
            <person name="Goldberg J."/>
            <person name="Griggs A."/>
            <person name="Gujja S."/>
            <person name="Heilman E.R."/>
            <person name="Heiman D."/>
            <person name="Hepburn T."/>
            <person name="Howarth C."/>
            <person name="Jen D."/>
            <person name="Larson L."/>
            <person name="Mehta T."/>
            <person name="Neiman D."/>
            <person name="Pearson M."/>
            <person name="Roberts A."/>
            <person name="Saif S."/>
            <person name="Shea T."/>
            <person name="Shenoy N."/>
            <person name="Sisk P."/>
            <person name="Stolte C."/>
            <person name="Sykes S."/>
            <person name="Walk T."/>
            <person name="White J."/>
            <person name="Yandava C."/>
            <person name="Haas B."/>
            <person name="Nusbaum C."/>
            <person name="Birren B."/>
        </authorList>
    </citation>
    <scope>NUCLEOTIDE SEQUENCE</scope>
    <source>
        <strain evidence="6">ATCC 64411</strain>
    </source>
</reference>
<organism evidence="7 8">
    <name type="scientific">Magnaporthiopsis poae (strain ATCC 64411 / 73-15)</name>
    <name type="common">Kentucky bluegrass fungus</name>
    <name type="synonym">Magnaporthe poae</name>
    <dbReference type="NCBI Taxonomy" id="644358"/>
    <lineage>
        <taxon>Eukaryota</taxon>
        <taxon>Fungi</taxon>
        <taxon>Dikarya</taxon>
        <taxon>Ascomycota</taxon>
        <taxon>Pezizomycotina</taxon>
        <taxon>Sordariomycetes</taxon>
        <taxon>Sordariomycetidae</taxon>
        <taxon>Magnaporthales</taxon>
        <taxon>Magnaporthaceae</taxon>
        <taxon>Magnaporthiopsis</taxon>
    </lineage>
</organism>
<sequence length="1703" mass="188839">MDPNPGPHEAPNAAGGDSSPKLEPKGSSSSHGAEDPKGKGKAERDNPPVSNSGRHIRLMADDCRSLFEEVPGHMGDLDGALGALKRFAEESSDRFEAWAAFLGVFGSEDTSLDHRLRRHEALQDMVMRLLSILRRSLFTVNTMAKRGISLQPSVSSEALSQKTGKPSILDDLPPSVRVHCLGVEESITRLNKLAIDIRASSRAPANVRARAFAASHNVDLKGYEHLADLALRSHYPNLPESLRQQLADAMTDRYAKLQYEAYRLGHPVAQAHKAEDMGVIRQVGVEVPALDSGANLGVDHRQGFVDQPSSLVPTTAEGRIHASVIPASSMDPLLVRGISEKTDLRATRMNEPPLPPMVEGSRTCAWCFQKFDRTWVTKNANGIETWTSEGRRHYRSDLRPYVCLAENCSALRPVFASDTEWHCHMRSAGHDSDDMLHSESWAHKIHQQPFWTCQGPHEGDSLYSFPTKKELTNHIAKHHIPQQHGSGRARHGSPDQTTEWTTRELMSETAETGNASQQLLSQLAEKYAAKSQRPASACPLCLRNLEKEPESHKLQDGKASCAWQVSSSALLAGGAIAPPELWRHIADHLHDLMILSLQLMTAAARVGDGSSKTKLPQSLSNRAFGGSVGRGVDDSRFPNMPSDLLKPSTRDSNTERAPSPSLVRSGLPSEGTTSPVGLKVLHDRPEAVIDICFVHGLTGDRESTWAAPGHEPWPITLLPSELQARILTYGYHAYTARASSKPSSDRLMVHAANLLRDLTADRAGGVERPLIFVAHSVGGLVCKEAMLHSRRSPEAPFRRIFERAKGIVFMGTPHKGAWTAGWAKIPASALGVARGIKESLLDILETDNEALESLHQRFSSMVRELQLDGRNPRITCFFEELPLPGIDNVIVSKESATFEGEDPIAIHANHKDIARFTSAEDIGFRRLFWELRKWESEVTQETQSASAGWPMLSRDWLAFPGMHDRYHGIDRAFEGTCEWLLRHKTFQSWAARHQGLLLIVGKPGSGKSTLLKHVLDNRRKLPGSRDDDVVLSFFFHGRGTELQRSPLGLFRCLLYQLLGQAPGTLRDRAEYFAKVRNHVEAFEKLRQDIGQSENSGRFLIALQGFFERSLRNVVKTRSVWLFIDALDELPEDNEAELGGILESLLQSSSSIDQPLRICVTCRQRPISITADCFIFHHEDENRNDIWTYVENQLSTFDRRTIPTILQIITARAAGVFMWARLVTNRVLDLEREGKELKAIEAAIRSTPPALDELYRKLIEGMGPDSVKLIQWICFSLKPLSTDELRWAMIVDPDGTYKSLHECRQSDDFVTGGSLDGRINALGRGLVEIVPSDNHRVVQFIHQSVEDFFDSNGPLLSPYDTLDYWASTAHNRLSKICIRYLAMEEIAESHPASRSVKHIFPFFDYARASWAQHARQSSSQKDLLGCFDWPSNALVERLAESMSYPTGTSLVHIASREQLPGLLSAIPQRESQVDVNSKDGDGRTPLSIAAEKGNWSIVDLLIEREANIYLADSNGQTPLWVAAEKGHRDLVGLLLGNGADIDWADSNGQTPLWAAADKGHQYTVQLLLNRWANVDLADSKGRTPLWAAADKGYKSTVELLLQKGASINLADSDGQTPLWAAANKGHGYIAELLVQKGANVNMADSNGQTPLWVATDKGHRYIVRLLVKKGANVNLADNKGRKPWWAAEKRGFGLIVDILRPLTL</sequence>
<dbReference type="PROSITE" id="PS50088">
    <property type="entry name" value="ANK_REPEAT"/>
    <property type="match status" value="6"/>
</dbReference>
<feature type="region of interest" description="Disordered" evidence="4">
    <location>
        <begin position="1"/>
        <end position="56"/>
    </location>
</feature>
<feature type="compositionally biased region" description="Basic residues" evidence="4">
    <location>
        <begin position="479"/>
        <end position="491"/>
    </location>
</feature>
<feature type="repeat" description="ANK" evidence="3">
    <location>
        <begin position="1480"/>
        <end position="1512"/>
    </location>
</feature>
<feature type="repeat" description="ANK" evidence="3">
    <location>
        <begin position="1612"/>
        <end position="1644"/>
    </location>
</feature>
<feature type="compositionally biased region" description="Basic and acidic residues" evidence="4">
    <location>
        <begin position="32"/>
        <end position="46"/>
    </location>
</feature>
<dbReference type="PRINTS" id="PR01415">
    <property type="entry name" value="ANKYRIN"/>
</dbReference>
<reference evidence="6" key="3">
    <citation type="submission" date="2011-03" db="EMBL/GenBank/DDBJ databases">
        <title>Annotation of Magnaporthe poae ATCC 64411.</title>
        <authorList>
            <person name="Ma L.-J."/>
            <person name="Dead R."/>
            <person name="Young S.K."/>
            <person name="Zeng Q."/>
            <person name="Gargeya S."/>
            <person name="Fitzgerald M."/>
            <person name="Haas B."/>
            <person name="Abouelleil A."/>
            <person name="Alvarado L."/>
            <person name="Arachchi H.M."/>
            <person name="Berlin A."/>
            <person name="Brown A."/>
            <person name="Chapman S.B."/>
            <person name="Chen Z."/>
            <person name="Dunbar C."/>
            <person name="Freedman E."/>
            <person name="Gearin G."/>
            <person name="Gellesch M."/>
            <person name="Goldberg J."/>
            <person name="Griggs A."/>
            <person name="Gujja S."/>
            <person name="Heiman D."/>
            <person name="Howarth C."/>
            <person name="Larson L."/>
            <person name="Lui A."/>
            <person name="MacDonald P.J.P."/>
            <person name="Mehta T."/>
            <person name="Montmayeur A."/>
            <person name="Murphy C."/>
            <person name="Neiman D."/>
            <person name="Pearson M."/>
            <person name="Priest M."/>
            <person name="Roberts A."/>
            <person name="Saif S."/>
            <person name="Shea T."/>
            <person name="Shenoy N."/>
            <person name="Sisk P."/>
            <person name="Stolte C."/>
            <person name="Sykes S."/>
            <person name="Yandava C."/>
            <person name="Wortman J."/>
            <person name="Nusbaum C."/>
            <person name="Birren B."/>
        </authorList>
    </citation>
    <scope>NUCLEOTIDE SEQUENCE</scope>
    <source>
        <strain evidence="6">ATCC 64411</strain>
    </source>
</reference>
<dbReference type="eggNOG" id="KOG0504">
    <property type="taxonomic scope" value="Eukaryota"/>
</dbReference>
<feature type="repeat" description="ANK" evidence="3">
    <location>
        <begin position="1645"/>
        <end position="1677"/>
    </location>
</feature>
<dbReference type="InterPro" id="IPR007111">
    <property type="entry name" value="NACHT_NTPase"/>
</dbReference>
<dbReference type="Gene3D" id="3.40.50.1820">
    <property type="entry name" value="alpha/beta hydrolase"/>
    <property type="match status" value="1"/>
</dbReference>
<dbReference type="SUPFAM" id="SSF48403">
    <property type="entry name" value="Ankyrin repeat"/>
    <property type="match status" value="1"/>
</dbReference>
<dbReference type="eggNOG" id="KOG2029">
    <property type="taxonomic scope" value="Eukaryota"/>
</dbReference>
<dbReference type="VEuPathDB" id="FungiDB:MAPG_02597"/>
<feature type="compositionally biased region" description="Polar residues" evidence="4">
    <location>
        <begin position="610"/>
        <end position="621"/>
    </location>
</feature>
<reference evidence="7" key="5">
    <citation type="submission" date="2015-06" db="UniProtKB">
        <authorList>
            <consortium name="EnsemblFungi"/>
        </authorList>
    </citation>
    <scope>IDENTIFICATION</scope>
    <source>
        <strain evidence="7">ATCC 64411</strain>
    </source>
</reference>
<protein>
    <recommendedName>
        <fullName evidence="5">NACHT domain-containing protein</fullName>
    </recommendedName>
</protein>
<feature type="repeat" description="ANK" evidence="3">
    <location>
        <begin position="1546"/>
        <end position="1578"/>
    </location>
</feature>
<dbReference type="Proteomes" id="UP000011715">
    <property type="component" value="Unassembled WGS sequence"/>
</dbReference>
<feature type="region of interest" description="Disordered" evidence="4">
    <location>
        <begin position="608"/>
        <end position="676"/>
    </location>
</feature>
<feature type="region of interest" description="Disordered" evidence="4">
    <location>
        <begin position="479"/>
        <end position="498"/>
    </location>
</feature>
<evidence type="ECO:0000313" key="8">
    <source>
        <dbReference type="Proteomes" id="UP000011715"/>
    </source>
</evidence>
<proteinExistence type="predicted"/>
<evidence type="ECO:0000256" key="3">
    <source>
        <dbReference type="PROSITE-ProRule" id="PRU00023"/>
    </source>
</evidence>
<dbReference type="Gene3D" id="3.40.50.300">
    <property type="entry name" value="P-loop containing nucleotide triphosphate hydrolases"/>
    <property type="match status" value="1"/>
</dbReference>
<evidence type="ECO:0000256" key="4">
    <source>
        <dbReference type="SAM" id="MobiDB-lite"/>
    </source>
</evidence>
<reference evidence="7" key="4">
    <citation type="journal article" date="2015" name="G3 (Bethesda)">
        <title>Genome sequences of three phytopathogenic species of the Magnaporthaceae family of fungi.</title>
        <authorList>
            <person name="Okagaki L.H."/>
            <person name="Nunes C.C."/>
            <person name="Sailsbery J."/>
            <person name="Clay B."/>
            <person name="Brown D."/>
            <person name="John T."/>
            <person name="Oh Y."/>
            <person name="Young N."/>
            <person name="Fitzgerald M."/>
            <person name="Haas B.J."/>
            <person name="Zeng Q."/>
            <person name="Young S."/>
            <person name="Adiconis X."/>
            <person name="Fan L."/>
            <person name="Levin J.Z."/>
            <person name="Mitchell T.K."/>
            <person name="Okubara P.A."/>
            <person name="Farman M.L."/>
            <person name="Kohn L.M."/>
            <person name="Birren B."/>
            <person name="Ma L.-J."/>
            <person name="Dean R.A."/>
        </authorList>
    </citation>
    <scope>NUCLEOTIDE SEQUENCE</scope>
    <source>
        <strain evidence="7">ATCC 64411 / 73-15</strain>
    </source>
</reference>
<dbReference type="InterPro" id="IPR056884">
    <property type="entry name" value="NPHP3-like_N"/>
</dbReference>
<dbReference type="Pfam" id="PF24883">
    <property type="entry name" value="NPHP3_N"/>
    <property type="match status" value="1"/>
</dbReference>
<dbReference type="Gene3D" id="1.25.40.20">
    <property type="entry name" value="Ankyrin repeat-containing domain"/>
    <property type="match status" value="1"/>
</dbReference>
<evidence type="ECO:0000313" key="6">
    <source>
        <dbReference type="EMBL" id="KLU83540.1"/>
    </source>
</evidence>
<evidence type="ECO:0000256" key="1">
    <source>
        <dbReference type="ARBA" id="ARBA00022737"/>
    </source>
</evidence>
<dbReference type="SUPFAM" id="SSF52540">
    <property type="entry name" value="P-loop containing nucleoside triphosphate hydrolases"/>
    <property type="match status" value="1"/>
</dbReference>
<dbReference type="InterPro" id="IPR036770">
    <property type="entry name" value="Ankyrin_rpt-contain_sf"/>
</dbReference>
<reference evidence="8" key="1">
    <citation type="submission" date="2010-05" db="EMBL/GenBank/DDBJ databases">
        <title>The genome sequence of Magnaporthe poae strain ATCC 64411.</title>
        <authorList>
            <person name="Ma L.-J."/>
            <person name="Dead R."/>
            <person name="Young S."/>
            <person name="Zeng Q."/>
            <person name="Koehrsen M."/>
            <person name="Alvarado L."/>
            <person name="Berlin A."/>
            <person name="Chapman S.B."/>
            <person name="Chen Z."/>
            <person name="Freedman E."/>
            <person name="Gellesch M."/>
            <person name="Goldberg J."/>
            <person name="Griggs A."/>
            <person name="Gujja S."/>
            <person name="Heilman E.R."/>
            <person name="Heiman D."/>
            <person name="Hepburn T."/>
            <person name="Howarth C."/>
            <person name="Jen D."/>
            <person name="Larson L."/>
            <person name="Mehta T."/>
            <person name="Neiman D."/>
            <person name="Pearson M."/>
            <person name="Roberts A."/>
            <person name="Saif S."/>
            <person name="Shea T."/>
            <person name="Shenoy N."/>
            <person name="Sisk P."/>
            <person name="Stolte C."/>
            <person name="Sykes S."/>
            <person name="Walk T."/>
            <person name="White J."/>
            <person name="Yandava C."/>
            <person name="Haas B."/>
            <person name="Nusbaum C."/>
            <person name="Birren B."/>
        </authorList>
    </citation>
    <scope>NUCLEOTIDE SEQUENCE [LARGE SCALE GENOMIC DNA]</scope>
    <source>
        <strain evidence="8">ATCC 64411 / 73-15</strain>
    </source>
</reference>
<dbReference type="PANTHER" id="PTHR24189:SF50">
    <property type="entry name" value="ANKYRIN REPEAT AND SOCS BOX PROTEIN 2"/>
    <property type="match status" value="1"/>
</dbReference>
<dbReference type="OrthoDB" id="7464126at2759"/>
<name>A0A0C4DRT1_MAGP6</name>
<dbReference type="PROSITE" id="PS50297">
    <property type="entry name" value="ANK_REP_REGION"/>
    <property type="match status" value="6"/>
</dbReference>
<dbReference type="Pfam" id="PF12796">
    <property type="entry name" value="Ank_2"/>
    <property type="match status" value="1"/>
</dbReference>
<dbReference type="InterPro" id="IPR002110">
    <property type="entry name" value="Ankyrin_rpt"/>
</dbReference>
<evidence type="ECO:0000256" key="2">
    <source>
        <dbReference type="ARBA" id="ARBA00023043"/>
    </source>
</evidence>
<dbReference type="PANTHER" id="PTHR24189">
    <property type="entry name" value="MYOTROPHIN"/>
    <property type="match status" value="1"/>
</dbReference>
<keyword evidence="1" id="KW-0677">Repeat</keyword>
<dbReference type="SUPFAM" id="SSF53474">
    <property type="entry name" value="alpha/beta-Hydrolases"/>
    <property type="match status" value="1"/>
</dbReference>
<dbReference type="Pfam" id="PF00023">
    <property type="entry name" value="Ank"/>
    <property type="match status" value="2"/>
</dbReference>
<dbReference type="InterPro" id="IPR050745">
    <property type="entry name" value="Multifunctional_regulatory"/>
</dbReference>
<dbReference type="STRING" id="644358.A0A0C4DRT1"/>
<dbReference type="InterPro" id="IPR029058">
    <property type="entry name" value="AB_hydrolase_fold"/>
</dbReference>
<feature type="repeat" description="ANK" evidence="3">
    <location>
        <begin position="1579"/>
        <end position="1611"/>
    </location>
</feature>
<dbReference type="PROSITE" id="PS50837">
    <property type="entry name" value="NACHT"/>
    <property type="match status" value="1"/>
</dbReference>
<evidence type="ECO:0000259" key="5">
    <source>
        <dbReference type="PROSITE" id="PS50837"/>
    </source>
</evidence>
<keyword evidence="2 3" id="KW-0040">ANK repeat</keyword>
<dbReference type="EMBL" id="ADBL01000639">
    <property type="status" value="NOT_ANNOTATED_CDS"/>
    <property type="molecule type" value="Genomic_DNA"/>
</dbReference>
<feature type="domain" description="NACHT" evidence="5">
    <location>
        <begin position="995"/>
        <end position="1162"/>
    </location>
</feature>
<accession>A0A0C4DRT1</accession>
<dbReference type="InterPro" id="IPR027417">
    <property type="entry name" value="P-loop_NTPase"/>
</dbReference>
<dbReference type="EnsemblFungi" id="MAPG_02597T0">
    <property type="protein sequence ID" value="MAPG_02597T0"/>
    <property type="gene ID" value="MAPG_02597"/>
</dbReference>
<evidence type="ECO:0000313" key="7">
    <source>
        <dbReference type="EnsemblFungi" id="MAPG_02597T0"/>
    </source>
</evidence>
<gene>
    <name evidence="6" type="ORF">MAPG_02597</name>
</gene>
<dbReference type="Pfam" id="PF13857">
    <property type="entry name" value="Ank_5"/>
    <property type="match status" value="1"/>
</dbReference>
<feature type="repeat" description="ANK" evidence="3">
    <location>
        <begin position="1513"/>
        <end position="1545"/>
    </location>
</feature>